<evidence type="ECO:0000256" key="5">
    <source>
        <dbReference type="ARBA" id="ARBA00022989"/>
    </source>
</evidence>
<dbReference type="Gene3D" id="2.30.30.60">
    <property type="match status" value="1"/>
</dbReference>
<dbReference type="EMBL" id="JAJIRN010000006">
    <property type="protein sequence ID" value="MCV2369151.1"/>
    <property type="molecule type" value="Genomic_DNA"/>
</dbReference>
<dbReference type="InterPro" id="IPR049278">
    <property type="entry name" value="MS_channel_C"/>
</dbReference>
<feature type="transmembrane region" description="Helical" evidence="7">
    <location>
        <begin position="91"/>
        <end position="109"/>
    </location>
</feature>
<feature type="domain" description="Mechanosensitive ion channel MscS" evidence="8">
    <location>
        <begin position="253"/>
        <end position="318"/>
    </location>
</feature>
<dbReference type="InterPro" id="IPR023408">
    <property type="entry name" value="MscS_beta-dom_sf"/>
</dbReference>
<keyword evidence="11" id="KW-1185">Reference proteome</keyword>
<evidence type="ECO:0000256" key="6">
    <source>
        <dbReference type="ARBA" id="ARBA00023136"/>
    </source>
</evidence>
<dbReference type="InterPro" id="IPR011014">
    <property type="entry name" value="MscS_channel_TM-2"/>
</dbReference>
<dbReference type="SUPFAM" id="SSF82861">
    <property type="entry name" value="Mechanosensitive channel protein MscS (YggB), transmembrane region"/>
    <property type="match status" value="1"/>
</dbReference>
<reference evidence="10 11" key="1">
    <citation type="submission" date="2021-11" db="EMBL/GenBank/DDBJ databases">
        <authorList>
            <person name="Liang Q."/>
            <person name="Mou H."/>
            <person name="Liu Z."/>
        </authorList>
    </citation>
    <scope>NUCLEOTIDE SEQUENCE [LARGE SCALE GENOMIC DNA]</scope>
    <source>
        <strain evidence="10 11">CHU3</strain>
    </source>
</reference>
<feature type="domain" description="Mechanosensitive ion channel MscS C-terminal" evidence="9">
    <location>
        <begin position="327"/>
        <end position="410"/>
    </location>
</feature>
<dbReference type="Gene3D" id="3.30.70.100">
    <property type="match status" value="1"/>
</dbReference>
<evidence type="ECO:0000256" key="2">
    <source>
        <dbReference type="ARBA" id="ARBA00008017"/>
    </source>
</evidence>
<evidence type="ECO:0000313" key="10">
    <source>
        <dbReference type="EMBL" id="MCV2369151.1"/>
    </source>
</evidence>
<evidence type="ECO:0000256" key="1">
    <source>
        <dbReference type="ARBA" id="ARBA00004651"/>
    </source>
</evidence>
<evidence type="ECO:0000256" key="3">
    <source>
        <dbReference type="ARBA" id="ARBA00022475"/>
    </source>
</evidence>
<dbReference type="PROSITE" id="PS51257">
    <property type="entry name" value="PROKAR_LIPOPROTEIN"/>
    <property type="match status" value="1"/>
</dbReference>
<dbReference type="PANTHER" id="PTHR30347">
    <property type="entry name" value="POTASSIUM CHANNEL RELATED"/>
    <property type="match status" value="1"/>
</dbReference>
<evidence type="ECO:0000259" key="9">
    <source>
        <dbReference type="Pfam" id="PF21082"/>
    </source>
</evidence>
<keyword evidence="3" id="KW-1003">Cell membrane</keyword>
<feature type="transmembrane region" description="Helical" evidence="7">
    <location>
        <begin position="207"/>
        <end position="226"/>
    </location>
</feature>
<proteinExistence type="inferred from homology"/>
<comment type="subcellular location">
    <subcellularLocation>
        <location evidence="1">Cell membrane</location>
        <topology evidence="1">Multi-pass membrane protein</topology>
    </subcellularLocation>
</comment>
<evidence type="ECO:0000313" key="11">
    <source>
        <dbReference type="Proteomes" id="UP001209701"/>
    </source>
</evidence>
<keyword evidence="5 7" id="KW-1133">Transmembrane helix</keyword>
<dbReference type="SUPFAM" id="SSF82689">
    <property type="entry name" value="Mechanosensitive channel protein MscS (YggB), C-terminal domain"/>
    <property type="match status" value="1"/>
</dbReference>
<dbReference type="PANTHER" id="PTHR30347:SF1">
    <property type="entry name" value="MECHANOSENSITIVE CHANNEL MSCK"/>
    <property type="match status" value="1"/>
</dbReference>
<name>A0ABT2YGN6_9BURK</name>
<feature type="transmembrane region" description="Helical" evidence="7">
    <location>
        <begin position="129"/>
        <end position="148"/>
    </location>
</feature>
<organism evidence="10 11">
    <name type="scientific">Roseateles oligotrophus</name>
    <dbReference type="NCBI Taxonomy" id="1769250"/>
    <lineage>
        <taxon>Bacteria</taxon>
        <taxon>Pseudomonadati</taxon>
        <taxon>Pseudomonadota</taxon>
        <taxon>Betaproteobacteria</taxon>
        <taxon>Burkholderiales</taxon>
        <taxon>Sphaerotilaceae</taxon>
        <taxon>Roseateles</taxon>
    </lineage>
</organism>
<evidence type="ECO:0000256" key="4">
    <source>
        <dbReference type="ARBA" id="ARBA00022692"/>
    </source>
</evidence>
<gene>
    <name evidence="10" type="ORF">LNV07_13785</name>
</gene>
<dbReference type="InterPro" id="IPR011066">
    <property type="entry name" value="MscS_channel_C_sf"/>
</dbReference>
<feature type="transmembrane region" description="Helical" evidence="7">
    <location>
        <begin position="24"/>
        <end position="44"/>
    </location>
</feature>
<feature type="transmembrane region" description="Helical" evidence="7">
    <location>
        <begin position="65"/>
        <end position="85"/>
    </location>
</feature>
<comment type="similarity">
    <text evidence="2">Belongs to the MscS (TC 1.A.23) family.</text>
</comment>
<dbReference type="RefSeq" id="WP_263571748.1">
    <property type="nucleotide sequence ID" value="NZ_JAJIRN010000006.1"/>
</dbReference>
<dbReference type="Pfam" id="PF00924">
    <property type="entry name" value="MS_channel_2nd"/>
    <property type="match status" value="1"/>
</dbReference>
<protein>
    <submittedName>
        <fullName evidence="10">Mechanosensitive ion channel</fullName>
    </submittedName>
</protein>
<dbReference type="Proteomes" id="UP001209701">
    <property type="component" value="Unassembled WGS sequence"/>
</dbReference>
<evidence type="ECO:0000259" key="8">
    <source>
        <dbReference type="Pfam" id="PF00924"/>
    </source>
</evidence>
<dbReference type="Pfam" id="PF21082">
    <property type="entry name" value="MS_channel_3rd"/>
    <property type="match status" value="1"/>
</dbReference>
<sequence length="429" mass="46386">MTSKAIDFAELRELGEALLSTNSLVGLAILTACLGLSWVAVSLLQRRIHHQQQSVFFGQRIFDGVLFPILALLLAFSAKAVLPMLGISHAVFKLAVPVLVSLLIIRLTVQVLRTALPKSALIELVEQSVSWAAWVGSILWVIGVLPWLRDELNDITFKLGATRISVTNLLEASMTAMIAVVLALWLSSVIEARLLRRSVGDLSLRKIAANVSRALLLLGAILFSLSAAGMDLTALGVMGGAVGVGIGLGMQKLASNYVSGFVILAERSLRIGDMVKVDNFEGRITDIKTRFTVIRALNGRESIVPNELLITQRVENSSLADPTVLISTVVQVAYGTDLDLLLPQLSDAVRHIPRVLKEPGPSVLLTQFAADGLELTVSFWISDPENGQGGVRSEVNLSLLRKLNELGVEIPFPQRVMHHQVLPSGLPTE</sequence>
<dbReference type="InterPro" id="IPR052702">
    <property type="entry name" value="MscS-like_channel"/>
</dbReference>
<dbReference type="SUPFAM" id="SSF50182">
    <property type="entry name" value="Sm-like ribonucleoproteins"/>
    <property type="match status" value="1"/>
</dbReference>
<keyword evidence="4 7" id="KW-0812">Transmembrane</keyword>
<feature type="transmembrane region" description="Helical" evidence="7">
    <location>
        <begin position="168"/>
        <end position="186"/>
    </location>
</feature>
<dbReference type="Gene3D" id="1.10.287.1260">
    <property type="match status" value="1"/>
</dbReference>
<accession>A0ABT2YGN6</accession>
<dbReference type="InterPro" id="IPR010920">
    <property type="entry name" value="LSM_dom_sf"/>
</dbReference>
<dbReference type="InterPro" id="IPR006685">
    <property type="entry name" value="MscS_channel_2nd"/>
</dbReference>
<evidence type="ECO:0000256" key="7">
    <source>
        <dbReference type="SAM" id="Phobius"/>
    </source>
</evidence>
<keyword evidence="6 7" id="KW-0472">Membrane</keyword>
<comment type="caution">
    <text evidence="10">The sequence shown here is derived from an EMBL/GenBank/DDBJ whole genome shotgun (WGS) entry which is preliminary data.</text>
</comment>